<evidence type="ECO:0000313" key="3">
    <source>
        <dbReference type="Proteomes" id="UP000824596"/>
    </source>
</evidence>
<dbReference type="RefSeq" id="XP_044715904.1">
    <property type="nucleotide sequence ID" value="XM_044869162.1"/>
</dbReference>
<feature type="chain" id="PRO_5040387772" evidence="1">
    <location>
        <begin position="19"/>
        <end position="261"/>
    </location>
</feature>
<sequence length="261" mass="28796">MLARRASVISIWIACVSCLSYRLHSSVIDDITSRIQSDFTVDANNRPYYDKEIGTVGTCLEWKPWCLSTRFFDRYFLEEVSDVRVLYRTTVQEPFTNNGTSSHEMRFTISKTKSLGVTKGWKIGGRLSAGVDVGAPPLKGSAGLEMSSEYGESTAEDTSTTRLVQHNIRCEPGHYCALVTVTFNAAVKGICAVAPHFECGGKRNMCTNPSWTGCGPFFDSYNRCDCDGYAGYVPCEAQFPIFNDNGEPLSHVVSIAKRLGS</sequence>
<evidence type="ECO:0000313" key="2">
    <source>
        <dbReference type="EMBL" id="KAH0958391.1"/>
    </source>
</evidence>
<evidence type="ECO:0000256" key="1">
    <source>
        <dbReference type="SAM" id="SignalP"/>
    </source>
</evidence>
<proteinExistence type="predicted"/>
<organism evidence="2 3">
    <name type="scientific">Hirsutella rhossiliensis</name>
    <dbReference type="NCBI Taxonomy" id="111463"/>
    <lineage>
        <taxon>Eukaryota</taxon>
        <taxon>Fungi</taxon>
        <taxon>Dikarya</taxon>
        <taxon>Ascomycota</taxon>
        <taxon>Pezizomycotina</taxon>
        <taxon>Sordariomycetes</taxon>
        <taxon>Hypocreomycetidae</taxon>
        <taxon>Hypocreales</taxon>
        <taxon>Ophiocordycipitaceae</taxon>
        <taxon>Hirsutella</taxon>
    </lineage>
</organism>
<keyword evidence="3" id="KW-1185">Reference proteome</keyword>
<dbReference type="Gene3D" id="2.170.15.10">
    <property type="entry name" value="Proaerolysin, chain A, domain 3"/>
    <property type="match status" value="1"/>
</dbReference>
<dbReference type="OrthoDB" id="4925962at2759"/>
<dbReference type="SUPFAM" id="SSF56973">
    <property type="entry name" value="Aerolisin/ETX pore-forming domain"/>
    <property type="match status" value="1"/>
</dbReference>
<keyword evidence="1" id="KW-0732">Signal</keyword>
<gene>
    <name evidence="2" type="ORF">HRG_10692</name>
</gene>
<feature type="signal peptide" evidence="1">
    <location>
        <begin position="1"/>
        <end position="18"/>
    </location>
</feature>
<dbReference type="GeneID" id="68359820"/>
<dbReference type="AlphaFoldDB" id="A0A9P8MQM0"/>
<dbReference type="Proteomes" id="UP000824596">
    <property type="component" value="Unassembled WGS sequence"/>
</dbReference>
<protein>
    <submittedName>
        <fullName evidence="2">Uncharacterized protein</fullName>
    </submittedName>
</protein>
<comment type="caution">
    <text evidence="2">The sequence shown here is derived from an EMBL/GenBank/DDBJ whole genome shotgun (WGS) entry which is preliminary data.</text>
</comment>
<accession>A0A9P8MQM0</accession>
<reference evidence="2" key="1">
    <citation type="submission" date="2021-09" db="EMBL/GenBank/DDBJ databases">
        <title>A high-quality genome of the endoparasitic fungus Hirsutella rhossiliensis with a comparison of Hirsutella genomes reveals transposable elements contributing to genome size variation.</title>
        <authorList>
            <person name="Lin R."/>
            <person name="Jiao Y."/>
            <person name="Sun X."/>
            <person name="Ling J."/>
            <person name="Xie B."/>
            <person name="Cheng X."/>
        </authorList>
    </citation>
    <scope>NUCLEOTIDE SEQUENCE</scope>
    <source>
        <strain evidence="2">HR02</strain>
    </source>
</reference>
<dbReference type="EMBL" id="JAIZPD010000016">
    <property type="protein sequence ID" value="KAH0958391.1"/>
    <property type="molecule type" value="Genomic_DNA"/>
</dbReference>
<name>A0A9P8MQM0_9HYPO</name>